<evidence type="ECO:0000313" key="4">
    <source>
        <dbReference type="EMBL" id="RFA12432.1"/>
    </source>
</evidence>
<feature type="compositionally biased region" description="Polar residues" evidence="1">
    <location>
        <begin position="81"/>
        <end position="92"/>
    </location>
</feature>
<gene>
    <name evidence="4" type="ORF">B7R22_14985</name>
</gene>
<evidence type="ECO:0000259" key="3">
    <source>
        <dbReference type="Pfam" id="PF13946"/>
    </source>
</evidence>
<dbReference type="AlphaFoldDB" id="A0A3E0VR25"/>
<dbReference type="InterPro" id="IPR013784">
    <property type="entry name" value="Carb-bd-like_fold"/>
</dbReference>
<dbReference type="GO" id="GO:0030246">
    <property type="term" value="F:carbohydrate binding"/>
    <property type="evidence" value="ECO:0007669"/>
    <property type="project" value="InterPro"/>
</dbReference>
<dbReference type="SUPFAM" id="SSF49452">
    <property type="entry name" value="Starch-binding domain-like"/>
    <property type="match status" value="1"/>
</dbReference>
<evidence type="ECO:0000256" key="2">
    <source>
        <dbReference type="SAM" id="SignalP"/>
    </source>
</evidence>
<feature type="signal peptide" evidence="2">
    <location>
        <begin position="1"/>
        <end position="19"/>
    </location>
</feature>
<dbReference type="EMBL" id="NBXB01000041">
    <property type="protein sequence ID" value="RFA12432.1"/>
    <property type="molecule type" value="Genomic_DNA"/>
</dbReference>
<reference evidence="4 5" key="1">
    <citation type="submission" date="2017-04" db="EMBL/GenBank/DDBJ databases">
        <title>Comparative genome analysis of Subtercola boreus.</title>
        <authorList>
            <person name="Cho Y.-J."/>
            <person name="Cho A."/>
            <person name="Kim O.-S."/>
            <person name="Lee J.-I."/>
        </authorList>
    </citation>
    <scope>NUCLEOTIDE SEQUENCE [LARGE SCALE GENOMIC DNA]</scope>
    <source>
        <strain evidence="4 5">P27479</strain>
    </source>
</reference>
<feature type="domain" description="DUF4214" evidence="3">
    <location>
        <begin position="310"/>
        <end position="357"/>
    </location>
</feature>
<dbReference type="Pfam" id="PF13946">
    <property type="entry name" value="DUF4214"/>
    <property type="match status" value="2"/>
</dbReference>
<feature type="domain" description="DUF4214" evidence="3">
    <location>
        <begin position="399"/>
        <end position="461"/>
    </location>
</feature>
<comment type="caution">
    <text evidence="4">The sequence shown here is derived from an EMBL/GenBank/DDBJ whole genome shotgun (WGS) entry which is preliminary data.</text>
</comment>
<dbReference type="Proteomes" id="UP000256541">
    <property type="component" value="Unassembled WGS sequence"/>
</dbReference>
<organism evidence="4 5">
    <name type="scientific">Subtercola boreus</name>
    <dbReference type="NCBI Taxonomy" id="120213"/>
    <lineage>
        <taxon>Bacteria</taxon>
        <taxon>Bacillati</taxon>
        <taxon>Actinomycetota</taxon>
        <taxon>Actinomycetes</taxon>
        <taxon>Micrococcales</taxon>
        <taxon>Microbacteriaceae</taxon>
        <taxon>Subtercola</taxon>
    </lineage>
</organism>
<evidence type="ECO:0000256" key="1">
    <source>
        <dbReference type="SAM" id="MobiDB-lite"/>
    </source>
</evidence>
<accession>A0A3E0VR25</accession>
<dbReference type="InterPro" id="IPR038255">
    <property type="entry name" value="PBS_linker_sf"/>
</dbReference>
<feature type="region of interest" description="Disordered" evidence="1">
    <location>
        <begin position="59"/>
        <end position="93"/>
    </location>
</feature>
<dbReference type="RefSeq" id="WP_116412530.1">
    <property type="nucleotide sequence ID" value="NZ_NBXB01000041.1"/>
</dbReference>
<keyword evidence="2" id="KW-0732">Signal</keyword>
<name>A0A3E0VR25_9MICO</name>
<dbReference type="InterPro" id="IPR025282">
    <property type="entry name" value="DUF4214"/>
</dbReference>
<feature type="chain" id="PRO_5038859683" description="DUF4214 domain-containing protein" evidence="2">
    <location>
        <begin position="20"/>
        <end position="517"/>
    </location>
</feature>
<dbReference type="OrthoDB" id="5124970at2"/>
<dbReference type="Gene3D" id="1.10.3130.20">
    <property type="entry name" value="Phycobilisome linker domain"/>
    <property type="match status" value="1"/>
</dbReference>
<evidence type="ECO:0000313" key="5">
    <source>
        <dbReference type="Proteomes" id="UP000256541"/>
    </source>
</evidence>
<protein>
    <recommendedName>
        <fullName evidence="3">DUF4214 domain-containing protein</fullName>
    </recommendedName>
</protein>
<sequence length="517" mass="54107">MKIFTAAVAALVVVGSVFAATPAIASNASGSLPAVSDVTNVSPVSADALPFAADALPTLDPAHPAAPPAPATAAVPAAGRQASTDQSQVSRATGSVTISGTVTVGGSAPGKPVAGVIVTATQVDANDKTIATTEVLSTGTGAFSIAGLPDGLYYVSFYYDGDPAGATAMWWGATAINPFGNKAVSLTGSQKLTVTQLLQPTGTLGGRVSTGDRQTAPESSDIDLFLAVRLDSDNKYHPVLQLDWDTAGQYGAAFVLPYSDYAVFAINAANPSYEAVSSSDSFSIGPNQSIRRDTIVTRLIAAVGGVSNGTNAFVNALYWDFLSRSPAEADIVFWNRQFAGGAGLGAVSTGFVTSDEYRLIRIDAAYSKILGRGPDAGGRADWLRWMQQGLITTDDIETSFYASQEYFDKQGGSNTSFVQAIYTTLLHRDASSADVTFWNKLIVQQGRAWVIAQFWDSTETISERVSLMYASYLGRTPDPAGLANWVGTALQLGDSGLRSGLSGNAEYVNRAQYRFGV</sequence>
<proteinExistence type="predicted"/>